<feature type="compositionally biased region" description="Low complexity" evidence="1">
    <location>
        <begin position="73"/>
        <end position="100"/>
    </location>
</feature>
<sequence length="112" mass="11979">MYQDQQHPVGAPPPQGNSQYCLDFFFPSCFLEMTLCLFYRVSSKGRISTTGISSGWLSSTTAGIRSGISSTRVSSSAISSRSSASVSLSGSSSTTVWSGSAKEEERQGFRIC</sequence>
<protein>
    <submittedName>
        <fullName evidence="2">(rape) hypothetical protein</fullName>
    </submittedName>
</protein>
<gene>
    <name evidence="2" type="ORF">DARMORV10_A01P24430.1</name>
</gene>
<evidence type="ECO:0000256" key="1">
    <source>
        <dbReference type="SAM" id="MobiDB-lite"/>
    </source>
</evidence>
<dbReference type="EMBL" id="HG994355">
    <property type="protein sequence ID" value="CAF2151567.1"/>
    <property type="molecule type" value="Genomic_DNA"/>
</dbReference>
<evidence type="ECO:0000313" key="2">
    <source>
        <dbReference type="EMBL" id="CAF2151567.1"/>
    </source>
</evidence>
<feature type="region of interest" description="Disordered" evidence="1">
    <location>
        <begin position="73"/>
        <end position="112"/>
    </location>
</feature>
<feature type="compositionally biased region" description="Basic and acidic residues" evidence="1">
    <location>
        <begin position="101"/>
        <end position="112"/>
    </location>
</feature>
<name>A0A816XWR4_BRANA</name>
<reference evidence="2" key="1">
    <citation type="submission" date="2021-01" db="EMBL/GenBank/DDBJ databases">
        <authorList>
            <consortium name="Genoscope - CEA"/>
            <person name="William W."/>
        </authorList>
    </citation>
    <scope>NUCLEOTIDE SEQUENCE</scope>
</reference>
<dbReference type="AlphaFoldDB" id="A0A816XWR4"/>
<proteinExistence type="predicted"/>
<organism evidence="2">
    <name type="scientific">Brassica napus</name>
    <name type="common">Rape</name>
    <dbReference type="NCBI Taxonomy" id="3708"/>
    <lineage>
        <taxon>Eukaryota</taxon>
        <taxon>Viridiplantae</taxon>
        <taxon>Streptophyta</taxon>
        <taxon>Embryophyta</taxon>
        <taxon>Tracheophyta</taxon>
        <taxon>Spermatophyta</taxon>
        <taxon>Magnoliopsida</taxon>
        <taxon>eudicotyledons</taxon>
        <taxon>Gunneridae</taxon>
        <taxon>Pentapetalae</taxon>
        <taxon>rosids</taxon>
        <taxon>malvids</taxon>
        <taxon>Brassicales</taxon>
        <taxon>Brassicaceae</taxon>
        <taxon>Brassiceae</taxon>
        <taxon>Brassica</taxon>
    </lineage>
</organism>
<accession>A0A816XWR4</accession>
<dbReference type="Proteomes" id="UP001295469">
    <property type="component" value="Chromosome A01"/>
</dbReference>